<dbReference type="RefSeq" id="WP_101753859.1">
    <property type="nucleotide sequence ID" value="NZ_CP025430.1"/>
</dbReference>
<feature type="compositionally biased region" description="Gly residues" evidence="2">
    <location>
        <begin position="115"/>
        <end position="139"/>
    </location>
</feature>
<dbReference type="PANTHER" id="PTHR43096">
    <property type="entry name" value="DNAJ HOMOLOG 1, MITOCHONDRIAL-RELATED"/>
    <property type="match status" value="1"/>
</dbReference>
<dbReference type="FunFam" id="2.60.260.20:FF:000013">
    <property type="entry name" value="DnaJ subfamily B member 11"/>
    <property type="match status" value="1"/>
</dbReference>
<dbReference type="GO" id="GO:0051082">
    <property type="term" value="F:unfolded protein binding"/>
    <property type="evidence" value="ECO:0007669"/>
    <property type="project" value="InterPro"/>
</dbReference>
<accession>A0A2H5F2W4</accession>
<dbReference type="InterPro" id="IPR002939">
    <property type="entry name" value="DnaJ_C"/>
</dbReference>
<dbReference type="SUPFAM" id="SSF46565">
    <property type="entry name" value="Chaperone J-domain"/>
    <property type="match status" value="1"/>
</dbReference>
<evidence type="ECO:0000313" key="4">
    <source>
        <dbReference type="EMBL" id="AUH65885.1"/>
    </source>
</evidence>
<dbReference type="AlphaFoldDB" id="A0A2H5F2W4"/>
<dbReference type="PROSITE" id="PS50076">
    <property type="entry name" value="DNAJ_2"/>
    <property type="match status" value="1"/>
</dbReference>
<dbReference type="SUPFAM" id="SSF49493">
    <property type="entry name" value="HSP40/DnaJ peptide-binding domain"/>
    <property type="match status" value="2"/>
</dbReference>
<evidence type="ECO:0000259" key="3">
    <source>
        <dbReference type="PROSITE" id="PS50076"/>
    </source>
</evidence>
<feature type="domain" description="J" evidence="3">
    <location>
        <begin position="4"/>
        <end position="68"/>
    </location>
</feature>
<name>A0A2H5F2W4_9RHOB</name>
<dbReference type="Gene3D" id="2.60.260.20">
    <property type="entry name" value="Urease metallochaperone UreE, N-terminal domain"/>
    <property type="match status" value="2"/>
</dbReference>
<dbReference type="PRINTS" id="PR00625">
    <property type="entry name" value="JDOMAIN"/>
</dbReference>
<dbReference type="CDD" id="cd10747">
    <property type="entry name" value="DnaJ_C"/>
    <property type="match status" value="1"/>
</dbReference>
<protein>
    <submittedName>
        <fullName evidence="4">Molecular chaperone DnaJ</fullName>
    </submittedName>
</protein>
<dbReference type="Pfam" id="PF01556">
    <property type="entry name" value="DnaJ_C"/>
    <property type="match status" value="1"/>
</dbReference>
<dbReference type="InterPro" id="IPR018253">
    <property type="entry name" value="DnaJ_domain_CS"/>
</dbReference>
<sequence length="320" mass="33966">MAGDPYAALGVSKSASDAEIKKAYRKIAKTDHPDLNPDPAAGERFKAASAAYDLLKDPEQRRRFDAGEIDDQGHERPQQRYYRQHAEAAGNPYAQDYGFGGDPDLSDVFGDLFGQRGGGRGGPGQGGFRGFGGGPGAGAGQREADFSMRGQDHRFQLDVDFLTAAKGGKTRITMPDGSDLEVAIPKGAHEGQTIRLKGKGGPGYGKGGAGDAYLTLSVGQHPDFVREGDDIFTTLPISIDEAVLGGKVAAPTIDGPVNLTIPKGATTGQKLRLRGRGVNGGDQQVELKVVMPPQVDDDLAAFMENWRKSHAYDARAKRKG</sequence>
<dbReference type="KEGG" id="pzh:CX676_18390"/>
<evidence type="ECO:0000313" key="5">
    <source>
        <dbReference type="Proteomes" id="UP000234530"/>
    </source>
</evidence>
<gene>
    <name evidence="4" type="ORF">CX676_18390</name>
</gene>
<dbReference type="EMBL" id="CP025430">
    <property type="protein sequence ID" value="AUH65885.1"/>
    <property type="molecule type" value="Genomic_DNA"/>
</dbReference>
<organism evidence="4 5">
    <name type="scientific">Paracoccus zhejiangensis</name>
    <dbReference type="NCBI Taxonomy" id="1077935"/>
    <lineage>
        <taxon>Bacteria</taxon>
        <taxon>Pseudomonadati</taxon>
        <taxon>Pseudomonadota</taxon>
        <taxon>Alphaproteobacteria</taxon>
        <taxon>Rhodobacterales</taxon>
        <taxon>Paracoccaceae</taxon>
        <taxon>Paracoccus</taxon>
    </lineage>
</organism>
<reference evidence="4 5" key="1">
    <citation type="journal article" date="2013" name="Antonie Van Leeuwenhoek">
        <title>Paracoccus zhejiangensis sp. nov., isolated from activated sludge in wastewater-treatment system.</title>
        <authorList>
            <person name="Wu Z.G."/>
            <person name="Zhang D.F."/>
            <person name="Liu Y.L."/>
            <person name="Wang F."/>
            <person name="Jiang X."/>
            <person name="Li C."/>
            <person name="Li S.P."/>
            <person name="Hong Q."/>
            <person name="Li W.J."/>
        </authorList>
    </citation>
    <scope>NUCLEOTIDE SEQUENCE [LARGE SCALE GENOMIC DNA]</scope>
    <source>
        <strain evidence="4 5">J6</strain>
    </source>
</reference>
<evidence type="ECO:0000256" key="1">
    <source>
        <dbReference type="ARBA" id="ARBA00023186"/>
    </source>
</evidence>
<dbReference type="InterPro" id="IPR036869">
    <property type="entry name" value="J_dom_sf"/>
</dbReference>
<dbReference type="GO" id="GO:0005737">
    <property type="term" value="C:cytoplasm"/>
    <property type="evidence" value="ECO:0007669"/>
    <property type="project" value="TreeGrafter"/>
</dbReference>
<dbReference type="InterPro" id="IPR001623">
    <property type="entry name" value="DnaJ_domain"/>
</dbReference>
<dbReference type="InterPro" id="IPR008971">
    <property type="entry name" value="HSP40/DnaJ_pept-bd"/>
</dbReference>
<dbReference type="Pfam" id="PF00226">
    <property type="entry name" value="DnaJ"/>
    <property type="match status" value="1"/>
</dbReference>
<dbReference type="PROSITE" id="PS00636">
    <property type="entry name" value="DNAJ_1"/>
    <property type="match status" value="1"/>
</dbReference>
<feature type="region of interest" description="Disordered" evidence="2">
    <location>
        <begin position="56"/>
        <end position="80"/>
    </location>
</feature>
<dbReference type="Gene3D" id="1.10.287.110">
    <property type="entry name" value="DnaJ domain"/>
    <property type="match status" value="1"/>
</dbReference>
<dbReference type="SMART" id="SM00271">
    <property type="entry name" value="DnaJ"/>
    <property type="match status" value="1"/>
</dbReference>
<feature type="compositionally biased region" description="Basic and acidic residues" evidence="2">
    <location>
        <begin position="56"/>
        <end position="78"/>
    </location>
</feature>
<dbReference type="OrthoDB" id="9779889at2"/>
<keyword evidence="5" id="KW-1185">Reference proteome</keyword>
<proteinExistence type="predicted"/>
<dbReference type="CDD" id="cd06257">
    <property type="entry name" value="DnaJ"/>
    <property type="match status" value="1"/>
</dbReference>
<dbReference type="Proteomes" id="UP000234530">
    <property type="component" value="Chromosome"/>
</dbReference>
<dbReference type="GO" id="GO:0042026">
    <property type="term" value="P:protein refolding"/>
    <property type="evidence" value="ECO:0007669"/>
    <property type="project" value="TreeGrafter"/>
</dbReference>
<keyword evidence="1" id="KW-0143">Chaperone</keyword>
<evidence type="ECO:0000256" key="2">
    <source>
        <dbReference type="SAM" id="MobiDB-lite"/>
    </source>
</evidence>
<dbReference type="PANTHER" id="PTHR43096:SF52">
    <property type="entry name" value="DNAJ HOMOLOG 1, MITOCHONDRIAL-RELATED"/>
    <property type="match status" value="1"/>
</dbReference>
<feature type="region of interest" description="Disordered" evidence="2">
    <location>
        <begin position="115"/>
        <end position="143"/>
    </location>
</feature>